<accession>A0A0A2WXY3</accession>
<protein>
    <submittedName>
        <fullName evidence="1">Uncharacterized protein</fullName>
    </submittedName>
</protein>
<gene>
    <name evidence="1" type="ORF">LF41_1748</name>
</gene>
<reference evidence="1 2" key="1">
    <citation type="submission" date="2014-09" db="EMBL/GenBank/DDBJ databases">
        <title>Genome sequences of Lysobacter dokdonensis DS-58.</title>
        <authorList>
            <person name="Kim J.F."/>
            <person name="Kwak M.-J."/>
        </authorList>
    </citation>
    <scope>NUCLEOTIDE SEQUENCE [LARGE SCALE GENOMIC DNA]</scope>
    <source>
        <strain evidence="1 2">DS-58</strain>
    </source>
</reference>
<sequence>MPSKTRTKGTTQQIEAPMAARLAPRIPATGDLVGLLDIGAY</sequence>
<dbReference type="Proteomes" id="UP000030518">
    <property type="component" value="Unassembled WGS sequence"/>
</dbReference>
<proteinExistence type="predicted"/>
<name>A0A0A2WXY3_9GAMM</name>
<evidence type="ECO:0000313" key="2">
    <source>
        <dbReference type="Proteomes" id="UP000030518"/>
    </source>
</evidence>
<keyword evidence="2" id="KW-1185">Reference proteome</keyword>
<comment type="caution">
    <text evidence="1">The sequence shown here is derived from an EMBL/GenBank/DDBJ whole genome shotgun (WGS) entry which is preliminary data.</text>
</comment>
<dbReference type="EMBL" id="JRKJ01000023">
    <property type="protein sequence ID" value="KGQ17894.1"/>
    <property type="molecule type" value="Genomic_DNA"/>
</dbReference>
<dbReference type="AlphaFoldDB" id="A0A0A2WXY3"/>
<organism evidence="1 2">
    <name type="scientific">Lysobacter dokdonensis DS-58</name>
    <dbReference type="NCBI Taxonomy" id="1300345"/>
    <lineage>
        <taxon>Bacteria</taxon>
        <taxon>Pseudomonadati</taxon>
        <taxon>Pseudomonadota</taxon>
        <taxon>Gammaproteobacteria</taxon>
        <taxon>Lysobacterales</taxon>
        <taxon>Lysobacteraceae</taxon>
        <taxon>Noviluteimonas</taxon>
    </lineage>
</organism>
<evidence type="ECO:0000313" key="1">
    <source>
        <dbReference type="EMBL" id="KGQ17894.1"/>
    </source>
</evidence>